<sequence length="424" mass="47840">MKGCRIFHGRSAGRYLKYSKWNYSTSASKPIANVKNFKNITSSFATTDDSSQGDNADGTQTTILDGGEGRKNGYGKGTKRRELPLSPLMDPLFQEARTKHSAPKPQPKKEGRTAFQEQLARNPYALALATPVRQCTATQLSLPSFFLQDFTIMAHPTTLAPWHVPRSLSPHSPKAESSKQDAFHTPSLGSTTYVAMRQPLLQSFFKTKSGYTGIYKKFGLMQAKSTARKHVVLQATWRSDMDTFLLELMRRRTAELLEYLCGKKSYIHKCANWEEVEFSEQTGCVLWTGQKLASMEEGEQGREQEQEQEQEVPPGEFEIKRIGPGGRKAVPVFNLRTMMGEQWIEKIREGNRIFGNQILVVKHKNATKEIQMRLWKLQGYVATYGGMPDGDVKMPTKATQSTRISTRSTNIADSKPRKISKDLR</sequence>
<dbReference type="AlphaFoldDB" id="A0A4Z1EUA5"/>
<gene>
    <name evidence="2" type="ORF">BTUL_0051g00640</name>
</gene>
<evidence type="ECO:0000313" key="2">
    <source>
        <dbReference type="EMBL" id="TGO14598.1"/>
    </source>
</evidence>
<proteinExistence type="predicted"/>
<feature type="region of interest" description="Disordered" evidence="1">
    <location>
        <begin position="296"/>
        <end position="317"/>
    </location>
</feature>
<feature type="compositionally biased region" description="Polar residues" evidence="1">
    <location>
        <begin position="44"/>
        <end position="63"/>
    </location>
</feature>
<dbReference type="EMBL" id="PQXH01000051">
    <property type="protein sequence ID" value="TGO14598.1"/>
    <property type="molecule type" value="Genomic_DNA"/>
</dbReference>
<evidence type="ECO:0000256" key="1">
    <source>
        <dbReference type="SAM" id="MobiDB-lite"/>
    </source>
</evidence>
<comment type="caution">
    <text evidence="2">The sequence shown here is derived from an EMBL/GenBank/DDBJ whole genome shotgun (WGS) entry which is preliminary data.</text>
</comment>
<name>A0A4Z1EUA5_9HELO</name>
<organism evidence="2 3">
    <name type="scientific">Botrytis tulipae</name>
    <dbReference type="NCBI Taxonomy" id="87230"/>
    <lineage>
        <taxon>Eukaryota</taxon>
        <taxon>Fungi</taxon>
        <taxon>Dikarya</taxon>
        <taxon>Ascomycota</taxon>
        <taxon>Pezizomycotina</taxon>
        <taxon>Leotiomycetes</taxon>
        <taxon>Helotiales</taxon>
        <taxon>Sclerotiniaceae</taxon>
        <taxon>Botrytis</taxon>
    </lineage>
</organism>
<feature type="region of interest" description="Disordered" evidence="1">
    <location>
        <begin position="44"/>
        <end position="87"/>
    </location>
</feature>
<reference evidence="2 3" key="1">
    <citation type="submission" date="2017-12" db="EMBL/GenBank/DDBJ databases">
        <title>Comparative genomics of Botrytis spp.</title>
        <authorList>
            <person name="Valero-Jimenez C.A."/>
            <person name="Tapia P."/>
            <person name="Veloso J."/>
            <person name="Silva-Moreno E."/>
            <person name="Staats M."/>
            <person name="Valdes J.H."/>
            <person name="Van Kan J.A.L."/>
        </authorList>
    </citation>
    <scope>NUCLEOTIDE SEQUENCE [LARGE SCALE GENOMIC DNA]</scope>
    <source>
        <strain evidence="2 3">Bt9001</strain>
    </source>
</reference>
<evidence type="ECO:0000313" key="3">
    <source>
        <dbReference type="Proteomes" id="UP000297777"/>
    </source>
</evidence>
<protein>
    <submittedName>
        <fullName evidence="2">Uncharacterized protein</fullName>
    </submittedName>
</protein>
<dbReference type="Proteomes" id="UP000297777">
    <property type="component" value="Unassembled WGS sequence"/>
</dbReference>
<accession>A0A4Z1EUA5</accession>
<dbReference type="OrthoDB" id="3363286at2759"/>
<feature type="region of interest" description="Disordered" evidence="1">
    <location>
        <begin position="395"/>
        <end position="424"/>
    </location>
</feature>
<feature type="compositionally biased region" description="Basic and acidic residues" evidence="1">
    <location>
        <begin position="414"/>
        <end position="424"/>
    </location>
</feature>
<keyword evidence="3" id="KW-1185">Reference proteome</keyword>
<feature type="compositionally biased region" description="Polar residues" evidence="1">
    <location>
        <begin position="397"/>
        <end position="412"/>
    </location>
</feature>